<feature type="compositionally biased region" description="Low complexity" evidence="1">
    <location>
        <begin position="102"/>
        <end position="121"/>
    </location>
</feature>
<proteinExistence type="predicted"/>
<sequence length="121" mass="12419">MALHQLVHIVVADGGGGAPTHDVGIDEVGAHFGKFLVDHGLHAVTEADDDDDRRHADDDAKHGQKGTHLAGGQGLERQEKGLAYIHSTASSGPPNRPPSAPSPSSSSAGCTSARGSWESPS</sequence>
<evidence type="ECO:0000256" key="1">
    <source>
        <dbReference type="SAM" id="MobiDB-lite"/>
    </source>
</evidence>
<gene>
    <name evidence="2" type="ORF">SDC9_112493</name>
</gene>
<accession>A0A645BK38</accession>
<dbReference type="AlphaFoldDB" id="A0A645BK38"/>
<evidence type="ECO:0000313" key="2">
    <source>
        <dbReference type="EMBL" id="MPM65596.1"/>
    </source>
</evidence>
<feature type="region of interest" description="Disordered" evidence="1">
    <location>
        <begin position="46"/>
        <end position="121"/>
    </location>
</feature>
<comment type="caution">
    <text evidence="2">The sequence shown here is derived from an EMBL/GenBank/DDBJ whole genome shotgun (WGS) entry which is preliminary data.</text>
</comment>
<reference evidence="2" key="1">
    <citation type="submission" date="2019-08" db="EMBL/GenBank/DDBJ databases">
        <authorList>
            <person name="Kucharzyk K."/>
            <person name="Murdoch R.W."/>
            <person name="Higgins S."/>
            <person name="Loffler F."/>
        </authorList>
    </citation>
    <scope>NUCLEOTIDE SEQUENCE</scope>
</reference>
<feature type="compositionally biased region" description="Basic and acidic residues" evidence="1">
    <location>
        <begin position="52"/>
        <end position="62"/>
    </location>
</feature>
<protein>
    <submittedName>
        <fullName evidence="2">Uncharacterized protein</fullName>
    </submittedName>
</protein>
<name>A0A645BK38_9ZZZZ</name>
<organism evidence="2">
    <name type="scientific">bioreactor metagenome</name>
    <dbReference type="NCBI Taxonomy" id="1076179"/>
    <lineage>
        <taxon>unclassified sequences</taxon>
        <taxon>metagenomes</taxon>
        <taxon>ecological metagenomes</taxon>
    </lineage>
</organism>
<dbReference type="EMBL" id="VSSQ01020602">
    <property type="protein sequence ID" value="MPM65596.1"/>
    <property type="molecule type" value="Genomic_DNA"/>
</dbReference>